<evidence type="ECO:0000256" key="1">
    <source>
        <dbReference type="ARBA" id="ARBA00022598"/>
    </source>
</evidence>
<feature type="domain" description="ATP-grasp" evidence="6">
    <location>
        <begin position="27"/>
        <end position="80"/>
    </location>
</feature>
<dbReference type="EMBL" id="RIAX01000004">
    <property type="protein sequence ID" value="RNF39748.1"/>
    <property type="molecule type" value="Genomic_DNA"/>
</dbReference>
<keyword evidence="1" id="KW-0436">Ligase</keyword>
<accession>A0A3M8P7S7</accession>
<evidence type="ECO:0000256" key="2">
    <source>
        <dbReference type="ARBA" id="ARBA00022741"/>
    </source>
</evidence>
<dbReference type="Proteomes" id="UP000275473">
    <property type="component" value="Unassembled WGS sequence"/>
</dbReference>
<dbReference type="AlphaFoldDB" id="A0A3M8P7S7"/>
<dbReference type="Pfam" id="PF13549">
    <property type="entry name" value="ATP-grasp_5"/>
    <property type="match status" value="1"/>
</dbReference>
<dbReference type="GO" id="GO:0016874">
    <property type="term" value="F:ligase activity"/>
    <property type="evidence" value="ECO:0007669"/>
    <property type="project" value="UniProtKB-KW"/>
</dbReference>
<evidence type="ECO:0000256" key="5">
    <source>
        <dbReference type="PROSITE-ProRule" id="PRU00409"/>
    </source>
</evidence>
<evidence type="ECO:0000313" key="7">
    <source>
        <dbReference type="EMBL" id="RNF39748.1"/>
    </source>
</evidence>
<dbReference type="PROSITE" id="PS50975">
    <property type="entry name" value="ATP_GRASP"/>
    <property type="match status" value="1"/>
</dbReference>
<keyword evidence="2 5" id="KW-0547">Nucleotide-binding</keyword>
<dbReference type="InterPro" id="IPR011761">
    <property type="entry name" value="ATP-grasp"/>
</dbReference>
<reference evidence="7 8" key="1">
    <citation type="journal article" date="2018" name="Int. J. Syst. Evol. Microbiol.">
        <title>Planococcus salinus sp. nov., a moderately halophilic bacterium isolated from a saline-alkali soil.</title>
        <authorList>
            <person name="Gan L."/>
        </authorList>
    </citation>
    <scope>NUCLEOTIDE SEQUENCE [LARGE SCALE GENOMIC DNA]</scope>
    <source>
        <strain evidence="7 8">LCB217</strain>
    </source>
</reference>
<dbReference type="FunFam" id="3.30.1490.20:FF:000020">
    <property type="entry name" value="Protein lysine acetyltransferase"/>
    <property type="match status" value="1"/>
</dbReference>
<sequence>MNKEKIQEIFRVVRANNSNVIPEVFSKQIFEYAGVNIPKQEISSTEDEAVYLAKKIGFPVVLKIHSFQIVHKSDAKGVLVGLKSSDEVREGFREIIQNAAIYNKTSDKFQVTVQEMAEPATEIIIGMKRDEIFGPVILFGLGGVWVEVLKDVSLRVLPLTERDVELMFTEIKGTSLLEKFRGNEARDLASLKNLIFQLQNLVLEFPEINEIDLNPVFLYEKGHGNIVVDARIVLNTVSSLYIEEVISIE</sequence>
<dbReference type="SUPFAM" id="SSF56059">
    <property type="entry name" value="Glutathione synthetase ATP-binding domain-like"/>
    <property type="match status" value="1"/>
</dbReference>
<comment type="similarity">
    <text evidence="4">In the N-terminal section; belongs to the acetate CoA ligase alpha subunit family.</text>
</comment>
<name>A0A3M8P7S7_9BACL</name>
<dbReference type="InterPro" id="IPR051538">
    <property type="entry name" value="Acyl-CoA_Synth/Transferase"/>
</dbReference>
<proteinExistence type="inferred from homology"/>
<dbReference type="GO" id="GO:0005524">
    <property type="term" value="F:ATP binding"/>
    <property type="evidence" value="ECO:0007669"/>
    <property type="project" value="UniProtKB-UniRule"/>
</dbReference>
<dbReference type="InterPro" id="IPR013815">
    <property type="entry name" value="ATP_grasp_subdomain_1"/>
</dbReference>
<dbReference type="PANTHER" id="PTHR43334">
    <property type="entry name" value="ACETATE--COA LIGASE [ADP-FORMING]"/>
    <property type="match status" value="1"/>
</dbReference>
<dbReference type="OrthoDB" id="9807426at2"/>
<protein>
    <submittedName>
        <fullName evidence="7">Acetyl-CoA synthetase</fullName>
    </submittedName>
</protein>
<evidence type="ECO:0000256" key="3">
    <source>
        <dbReference type="ARBA" id="ARBA00022840"/>
    </source>
</evidence>
<evidence type="ECO:0000259" key="6">
    <source>
        <dbReference type="PROSITE" id="PS50975"/>
    </source>
</evidence>
<keyword evidence="3 5" id="KW-0067">ATP-binding</keyword>
<evidence type="ECO:0000256" key="4">
    <source>
        <dbReference type="ARBA" id="ARBA00060888"/>
    </source>
</evidence>
<dbReference type="Gene3D" id="3.30.470.20">
    <property type="entry name" value="ATP-grasp fold, B domain"/>
    <property type="match status" value="1"/>
</dbReference>
<comment type="caution">
    <text evidence="7">The sequence shown here is derived from an EMBL/GenBank/DDBJ whole genome shotgun (WGS) entry which is preliminary data.</text>
</comment>
<organism evidence="7 8">
    <name type="scientific">Planococcus salinus</name>
    <dbReference type="NCBI Taxonomy" id="1848460"/>
    <lineage>
        <taxon>Bacteria</taxon>
        <taxon>Bacillati</taxon>
        <taxon>Bacillota</taxon>
        <taxon>Bacilli</taxon>
        <taxon>Bacillales</taxon>
        <taxon>Caryophanaceae</taxon>
        <taxon>Planococcus</taxon>
    </lineage>
</organism>
<keyword evidence="8" id="KW-1185">Reference proteome</keyword>
<dbReference type="GO" id="GO:0046872">
    <property type="term" value="F:metal ion binding"/>
    <property type="evidence" value="ECO:0007669"/>
    <property type="project" value="InterPro"/>
</dbReference>
<dbReference type="Gene3D" id="3.30.1490.20">
    <property type="entry name" value="ATP-grasp fold, A domain"/>
    <property type="match status" value="1"/>
</dbReference>
<evidence type="ECO:0000313" key="8">
    <source>
        <dbReference type="Proteomes" id="UP000275473"/>
    </source>
</evidence>
<gene>
    <name evidence="7" type="ORF">EEX84_07215</name>
</gene>
<dbReference type="RefSeq" id="WP_123164943.1">
    <property type="nucleotide sequence ID" value="NZ_RIAX01000004.1"/>
</dbReference>
<dbReference type="PANTHER" id="PTHR43334:SF1">
    <property type="entry name" value="3-HYDROXYPROPIONATE--COA LIGASE [ADP-FORMING]"/>
    <property type="match status" value="1"/>
</dbReference>